<feature type="compositionally biased region" description="Basic residues" evidence="2">
    <location>
        <begin position="33"/>
        <end position="44"/>
    </location>
</feature>
<dbReference type="EC" id="3.1.3.2" evidence="1"/>
<comment type="catalytic activity">
    <reaction evidence="1">
        <text>a phosphate monoester + H2O = an alcohol + phosphate</text>
        <dbReference type="Rhea" id="RHEA:15017"/>
        <dbReference type="ChEBI" id="CHEBI:15377"/>
        <dbReference type="ChEBI" id="CHEBI:30879"/>
        <dbReference type="ChEBI" id="CHEBI:43474"/>
        <dbReference type="ChEBI" id="CHEBI:67140"/>
        <dbReference type="EC" id="3.1.3.2"/>
    </reaction>
</comment>
<feature type="region of interest" description="Disordered" evidence="2">
    <location>
        <begin position="33"/>
        <end position="59"/>
    </location>
</feature>
<keyword evidence="3" id="KW-0732">Signal</keyword>
<dbReference type="GO" id="GO:0030288">
    <property type="term" value="C:outer membrane-bounded periplasmic space"/>
    <property type="evidence" value="ECO:0007669"/>
    <property type="project" value="InterPro"/>
</dbReference>
<dbReference type="Gene3D" id="1.20.144.10">
    <property type="entry name" value="Phosphatidic acid phosphatase type 2/haloperoxidase"/>
    <property type="match status" value="1"/>
</dbReference>
<dbReference type="EMBL" id="BANI01000010">
    <property type="protein sequence ID" value="GAN95077.1"/>
    <property type="molecule type" value="Genomic_DNA"/>
</dbReference>
<accession>A0A0D6PUR5</accession>
<dbReference type="InterPro" id="IPR001011">
    <property type="entry name" value="Acid_Pase_classA_bac"/>
</dbReference>
<evidence type="ECO:0000256" key="1">
    <source>
        <dbReference type="PIRNR" id="PIRNR000897"/>
    </source>
</evidence>
<protein>
    <recommendedName>
        <fullName evidence="1">Acid phosphatase</fullName>
        <ecNumber evidence="1">3.1.3.2</ecNumber>
    </recommendedName>
</protein>
<gene>
    <name evidence="5" type="ORF">Geu3261_0010_013</name>
</gene>
<feature type="chain" id="PRO_5002310420" description="Acid phosphatase" evidence="3">
    <location>
        <begin position="31"/>
        <end position="283"/>
    </location>
</feature>
<dbReference type="Proteomes" id="UP000032675">
    <property type="component" value="Unassembled WGS sequence"/>
</dbReference>
<sequence length="283" mass="30419">MRLDRCAMAGGLATCAMMTLLAVVSVQASAHPHHHGTGVVHHHAAQAADTVPAGPPLPDGQIFLPPPPGPDTAQRAADASIFAATRVLEGTPRWKLAQADNRDTPAHMVSAFSCAAGFTLPPDHLPELVGLVTRIEQRLTPAVHAQKMLWNRPRPFTEAELSTCIPLRASLRQDPSYPSLHATLGWVTGLILSDILPERTAWIMQRARVFGESRVVCGVQWQSDVMAAWLNGGVLYSAMEQDEGFRQEMDAARAEVVALHPTMSAPPVEECAVEADAAAHPPQ</sequence>
<dbReference type="AlphaFoldDB" id="A0A0D6PUR5"/>
<dbReference type="GO" id="GO:0003993">
    <property type="term" value="F:acid phosphatase activity"/>
    <property type="evidence" value="ECO:0007669"/>
    <property type="project" value="UniProtKB-EC"/>
</dbReference>
<feature type="signal peptide" evidence="3">
    <location>
        <begin position="1"/>
        <end position="30"/>
    </location>
</feature>
<proteinExistence type="inferred from homology"/>
<name>A0A0D6PUR5_KOMEU</name>
<dbReference type="CDD" id="cd03397">
    <property type="entry name" value="PAP2_acid_phosphatase"/>
    <property type="match status" value="1"/>
</dbReference>
<dbReference type="InterPro" id="IPR000326">
    <property type="entry name" value="PAP2/HPO"/>
</dbReference>
<comment type="similarity">
    <text evidence="1">Belongs to the class A bacterial acid phosphatase family.</text>
</comment>
<evidence type="ECO:0000256" key="2">
    <source>
        <dbReference type="SAM" id="MobiDB-lite"/>
    </source>
</evidence>
<dbReference type="InterPro" id="IPR036938">
    <property type="entry name" value="PAP2/HPO_sf"/>
</dbReference>
<evidence type="ECO:0000313" key="5">
    <source>
        <dbReference type="EMBL" id="GAN95077.1"/>
    </source>
</evidence>
<dbReference type="SUPFAM" id="SSF48317">
    <property type="entry name" value="Acid phosphatase/Vanadium-dependent haloperoxidase"/>
    <property type="match status" value="1"/>
</dbReference>
<evidence type="ECO:0000313" key="6">
    <source>
        <dbReference type="Proteomes" id="UP000032675"/>
    </source>
</evidence>
<dbReference type="Pfam" id="PF01569">
    <property type="entry name" value="PAP2"/>
    <property type="match status" value="1"/>
</dbReference>
<dbReference type="SMART" id="SM00014">
    <property type="entry name" value="acidPPc"/>
    <property type="match status" value="1"/>
</dbReference>
<feature type="domain" description="Phosphatidic acid phosphatase type 2/haloperoxidase" evidence="4">
    <location>
        <begin position="129"/>
        <end position="240"/>
    </location>
</feature>
<keyword evidence="1" id="KW-0378">Hydrolase</keyword>
<dbReference type="RefSeq" id="WP_187293510.1">
    <property type="nucleotide sequence ID" value="NZ_BANI01000010.1"/>
</dbReference>
<evidence type="ECO:0000259" key="4">
    <source>
        <dbReference type="SMART" id="SM00014"/>
    </source>
</evidence>
<organism evidence="5 6">
    <name type="scientific">Komagataeibacter europaeus NBRC 3261</name>
    <dbReference type="NCBI Taxonomy" id="1234669"/>
    <lineage>
        <taxon>Bacteria</taxon>
        <taxon>Pseudomonadati</taxon>
        <taxon>Pseudomonadota</taxon>
        <taxon>Alphaproteobacteria</taxon>
        <taxon>Acetobacterales</taxon>
        <taxon>Acetobacteraceae</taxon>
        <taxon>Komagataeibacter</taxon>
    </lineage>
</organism>
<evidence type="ECO:0000256" key="3">
    <source>
        <dbReference type="SAM" id="SignalP"/>
    </source>
</evidence>
<dbReference type="PRINTS" id="PR00483">
    <property type="entry name" value="BACPHPHTASE"/>
</dbReference>
<dbReference type="PIRSF" id="PIRSF000897">
    <property type="entry name" value="Acid_Ptase_ClsA"/>
    <property type="match status" value="1"/>
</dbReference>
<reference evidence="5 6" key="1">
    <citation type="submission" date="2012-11" db="EMBL/GenBank/DDBJ databases">
        <title>Whole genome sequence of Gluconacetobacter europaeus NBRC3261.</title>
        <authorList>
            <person name="Azuma Y."/>
            <person name="Higashiura N."/>
            <person name="Hirakawa H."/>
            <person name="Matsushita K."/>
        </authorList>
    </citation>
    <scope>NUCLEOTIDE SEQUENCE [LARGE SCALE GENOMIC DNA]</scope>
    <source>
        <strain evidence="5 6">NBRC 3261</strain>
    </source>
</reference>
<comment type="caution">
    <text evidence="5">The sequence shown here is derived from an EMBL/GenBank/DDBJ whole genome shotgun (WGS) entry which is preliminary data.</text>
</comment>